<dbReference type="InterPro" id="IPR020612">
    <property type="entry name" value="Methylthiotransferase_CS"/>
</dbReference>
<comment type="function">
    <text evidence="8">Catalyzes the methylthiolation of an aspartic acid residue of ribosomal protein uS12.</text>
</comment>
<dbReference type="SMART" id="SM00729">
    <property type="entry name" value="Elp3"/>
    <property type="match status" value="1"/>
</dbReference>
<dbReference type="InterPro" id="IPR012340">
    <property type="entry name" value="NA-bd_OB-fold"/>
</dbReference>
<dbReference type="PROSITE" id="PS51918">
    <property type="entry name" value="RADICAL_SAM"/>
    <property type="match status" value="1"/>
</dbReference>
<gene>
    <name evidence="8 12" type="primary">rimO</name>
    <name evidence="12" type="ORF">HMPREF0762_00241</name>
</gene>
<feature type="domain" description="TRAM" evidence="9">
    <location>
        <begin position="381"/>
        <end position="445"/>
    </location>
</feature>
<dbReference type="InterPro" id="IPR005839">
    <property type="entry name" value="Methylthiotransferase"/>
</dbReference>
<feature type="binding site" evidence="8">
    <location>
        <position position="62"/>
    </location>
    <ligand>
        <name>[4Fe-4S] cluster</name>
        <dbReference type="ChEBI" id="CHEBI:49883"/>
        <label>1</label>
    </ligand>
</feature>
<evidence type="ECO:0000313" key="13">
    <source>
        <dbReference type="Proteomes" id="UP000006001"/>
    </source>
</evidence>
<feature type="binding site" evidence="8">
    <location>
        <position position="97"/>
    </location>
    <ligand>
        <name>[4Fe-4S] cluster</name>
        <dbReference type="ChEBI" id="CHEBI:49883"/>
        <label>1</label>
    </ligand>
</feature>
<protein>
    <recommendedName>
        <fullName evidence="8">Ribosomal protein uS12 methylthiotransferase RimO</fullName>
        <shortName evidence="8">uS12 MTTase</shortName>
        <shortName evidence="8">uS12 methylthiotransferase</shortName>
        <ecNumber evidence="8">2.8.4.4</ecNumber>
    </recommendedName>
    <alternativeName>
        <fullName evidence="8">Ribosomal protein uS12 (aspartate-C(3))-methylthiotransferase</fullName>
    </alternativeName>
    <alternativeName>
        <fullName evidence="8">Ribosome maturation factor RimO</fullName>
    </alternativeName>
</protein>
<dbReference type="InterPro" id="IPR058240">
    <property type="entry name" value="rSAM_sf"/>
</dbReference>
<dbReference type="Gene3D" id="3.40.50.12160">
    <property type="entry name" value="Methylthiotransferase, N-terminal domain"/>
    <property type="match status" value="1"/>
</dbReference>
<dbReference type="GO" id="GO:0005829">
    <property type="term" value="C:cytosol"/>
    <property type="evidence" value="ECO:0007669"/>
    <property type="project" value="TreeGrafter"/>
</dbReference>
<dbReference type="CDD" id="cd01335">
    <property type="entry name" value="Radical_SAM"/>
    <property type="match status" value="1"/>
</dbReference>
<dbReference type="InterPro" id="IPR038135">
    <property type="entry name" value="Methylthiotransferase_N_sf"/>
</dbReference>
<dbReference type="PROSITE" id="PS50926">
    <property type="entry name" value="TRAM"/>
    <property type="match status" value="1"/>
</dbReference>
<dbReference type="OrthoDB" id="9805215at2"/>
<dbReference type="EC" id="2.8.4.4" evidence="8"/>
<dbReference type="Gene3D" id="3.80.30.20">
    <property type="entry name" value="tm_1862 like domain"/>
    <property type="match status" value="1"/>
</dbReference>
<keyword evidence="13" id="KW-1185">Reference proteome</keyword>
<dbReference type="GO" id="GO:0008168">
    <property type="term" value="F:methyltransferase activity"/>
    <property type="evidence" value="ECO:0007669"/>
    <property type="project" value="UniProtKB-KW"/>
</dbReference>
<name>D0WEL1_SLAES</name>
<feature type="binding site" evidence="8">
    <location>
        <position position="162"/>
    </location>
    <ligand>
        <name>[4Fe-4S] cluster</name>
        <dbReference type="ChEBI" id="CHEBI:49883"/>
        <label>2</label>
        <note>4Fe-4S-S-AdoMet</note>
    </ligand>
</feature>
<evidence type="ECO:0000256" key="5">
    <source>
        <dbReference type="ARBA" id="ARBA00022723"/>
    </source>
</evidence>
<evidence type="ECO:0000256" key="6">
    <source>
        <dbReference type="ARBA" id="ARBA00023004"/>
    </source>
</evidence>
<dbReference type="InterPro" id="IPR006638">
    <property type="entry name" value="Elp3/MiaA/NifB-like_rSAM"/>
</dbReference>
<dbReference type="Pfam" id="PF00919">
    <property type="entry name" value="UPF0004"/>
    <property type="match status" value="1"/>
</dbReference>
<feature type="binding site" evidence="8">
    <location>
        <position position="169"/>
    </location>
    <ligand>
        <name>[4Fe-4S] cluster</name>
        <dbReference type="ChEBI" id="CHEBI:49883"/>
        <label>2</label>
        <note>4Fe-4S-S-AdoMet</note>
    </ligand>
</feature>
<keyword evidence="12" id="KW-0489">Methyltransferase</keyword>
<dbReference type="FunFam" id="3.80.30.20:FF:000001">
    <property type="entry name" value="tRNA-2-methylthio-N(6)-dimethylallyladenosine synthase 2"/>
    <property type="match status" value="1"/>
</dbReference>
<keyword evidence="12" id="KW-0687">Ribonucleoprotein</keyword>
<dbReference type="eggNOG" id="COG0621">
    <property type="taxonomic scope" value="Bacteria"/>
</dbReference>
<dbReference type="NCBIfam" id="TIGR01125">
    <property type="entry name" value="30S ribosomal protein S12 methylthiotransferase RimO"/>
    <property type="match status" value="1"/>
</dbReference>
<dbReference type="GO" id="GO:0035599">
    <property type="term" value="F:aspartic acid methylthiotransferase activity"/>
    <property type="evidence" value="ECO:0007669"/>
    <property type="project" value="TreeGrafter"/>
</dbReference>
<dbReference type="GeneID" id="85006905"/>
<dbReference type="NCBIfam" id="TIGR00089">
    <property type="entry name" value="MiaB/RimO family radical SAM methylthiotransferase"/>
    <property type="match status" value="1"/>
</dbReference>
<dbReference type="AlphaFoldDB" id="D0WEL1"/>
<dbReference type="GO" id="GO:0032259">
    <property type="term" value="P:methylation"/>
    <property type="evidence" value="ECO:0007669"/>
    <property type="project" value="UniProtKB-KW"/>
</dbReference>
<dbReference type="PROSITE" id="PS01278">
    <property type="entry name" value="MTTASE_RADICAL"/>
    <property type="match status" value="1"/>
</dbReference>
<dbReference type="SFLD" id="SFLDS00029">
    <property type="entry name" value="Radical_SAM"/>
    <property type="match status" value="1"/>
</dbReference>
<evidence type="ECO:0000313" key="12">
    <source>
        <dbReference type="EMBL" id="EEZ62149.1"/>
    </source>
</evidence>
<dbReference type="STRING" id="649764.HMPREF0762_00241"/>
<dbReference type="HAMAP" id="MF_01865">
    <property type="entry name" value="MTTase_RimO"/>
    <property type="match status" value="1"/>
</dbReference>
<dbReference type="PANTHER" id="PTHR43837:SF1">
    <property type="entry name" value="RIBOSOMAL PROTEIN US12 METHYLTHIOTRANSFERASE RIMO"/>
    <property type="match status" value="1"/>
</dbReference>
<dbReference type="PANTHER" id="PTHR43837">
    <property type="entry name" value="RIBOSOMAL PROTEIN S12 METHYLTHIOTRANSFERASE RIMO"/>
    <property type="match status" value="1"/>
</dbReference>
<feature type="binding site" evidence="8">
    <location>
        <position position="166"/>
    </location>
    <ligand>
        <name>[4Fe-4S] cluster</name>
        <dbReference type="ChEBI" id="CHEBI:49883"/>
        <label>2</label>
        <note>4Fe-4S-S-AdoMet</note>
    </ligand>
</feature>
<dbReference type="GO" id="GO:0103039">
    <property type="term" value="F:protein methylthiotransferase activity"/>
    <property type="evidence" value="ECO:0007669"/>
    <property type="project" value="UniProtKB-EC"/>
</dbReference>
<dbReference type="HOGENOM" id="CLU_018697_0_1_11"/>
<sequence>MSNIDVATKVSDASERLGVSFLTLGCAKNEVDTADMKRAVVSAGFGVVDDPGQASAVVVNTCSFIQTAIEESIDAILEAAALDNVARGDAKLIVSGCLPSRFGADLETELEEASAFVPCAGESDIADVLESLFGPQPEPDAALGAHLFDGNAAAYVKIGDGCDHFCSFCSIPYIRGRYRSFTYERIREAVARQISYGVREITLIAQDTGRWGCDLEGDRTLAWLIDALASEFADTWFRVMYLEPEGVTDELLDVMASRPNVCRYLDIPVQHASERVLVSMRRSGDARRFLDLFAHARERIEGIAMRTTVIAGFPGETDEDFSKLLDFLEQADLDYVGVFPYSREDGTRAARMEGQIDEETKLARAQEVRDLCDALAFSRVSSRIGDVMDVVVLGREEDGRVYGRAMCQAPEVDGVVYLDGGTAGDVVKARIVDTLAYEMEGEIVHG</sequence>
<evidence type="ECO:0000256" key="3">
    <source>
        <dbReference type="ARBA" id="ARBA00022679"/>
    </source>
</evidence>
<dbReference type="Pfam" id="PF04055">
    <property type="entry name" value="Radical_SAM"/>
    <property type="match status" value="1"/>
</dbReference>
<evidence type="ECO:0000256" key="8">
    <source>
        <dbReference type="HAMAP-Rule" id="MF_01865"/>
    </source>
</evidence>
<dbReference type="InterPro" id="IPR005840">
    <property type="entry name" value="Ribosomal_uS12_MeSTrfase_RimO"/>
</dbReference>
<dbReference type="InterPro" id="IPR007197">
    <property type="entry name" value="rSAM"/>
</dbReference>
<dbReference type="SFLD" id="SFLDG01061">
    <property type="entry name" value="methylthiotransferase"/>
    <property type="match status" value="1"/>
</dbReference>
<comment type="subcellular location">
    <subcellularLocation>
        <location evidence="8">Cytoplasm</location>
    </subcellularLocation>
</comment>
<feature type="domain" description="Radical SAM core" evidence="11">
    <location>
        <begin position="148"/>
        <end position="378"/>
    </location>
</feature>
<dbReference type="RefSeq" id="WP_006361489.1">
    <property type="nucleotide sequence ID" value="NZ_GG700630.1"/>
</dbReference>
<dbReference type="EMBL" id="ACUX02000004">
    <property type="protein sequence ID" value="EEZ62149.1"/>
    <property type="molecule type" value="Genomic_DNA"/>
</dbReference>
<organism evidence="12 13">
    <name type="scientific">Slackia exigua (strain ATCC 700122 / DSM 15923 / CIP 105133 / JCM 11022 / KCTC 5966 / S-7)</name>
    <dbReference type="NCBI Taxonomy" id="649764"/>
    <lineage>
        <taxon>Bacteria</taxon>
        <taxon>Bacillati</taxon>
        <taxon>Actinomycetota</taxon>
        <taxon>Coriobacteriia</taxon>
        <taxon>Eggerthellales</taxon>
        <taxon>Eggerthellaceae</taxon>
        <taxon>Slackia</taxon>
    </lineage>
</organism>
<comment type="similarity">
    <text evidence="8">Belongs to the methylthiotransferase family. RimO subfamily.</text>
</comment>
<evidence type="ECO:0000259" key="9">
    <source>
        <dbReference type="PROSITE" id="PS50926"/>
    </source>
</evidence>
<keyword evidence="6 8" id="KW-0408">Iron</keyword>
<feature type="domain" description="MTTase N-terminal" evidence="10">
    <location>
        <begin position="17"/>
        <end position="134"/>
    </location>
</feature>
<feature type="binding site" evidence="8">
    <location>
        <position position="26"/>
    </location>
    <ligand>
        <name>[4Fe-4S] cluster</name>
        <dbReference type="ChEBI" id="CHEBI:49883"/>
        <label>1</label>
    </ligand>
</feature>
<proteinExistence type="inferred from homology"/>
<dbReference type="Proteomes" id="UP000006001">
    <property type="component" value="Unassembled WGS sequence"/>
</dbReference>
<dbReference type="Gene3D" id="2.40.50.140">
    <property type="entry name" value="Nucleic acid-binding proteins"/>
    <property type="match status" value="1"/>
</dbReference>
<dbReference type="PROSITE" id="PS51449">
    <property type="entry name" value="MTTASE_N"/>
    <property type="match status" value="1"/>
</dbReference>
<keyword evidence="1 8" id="KW-0004">4Fe-4S</keyword>
<evidence type="ECO:0000256" key="2">
    <source>
        <dbReference type="ARBA" id="ARBA00022490"/>
    </source>
</evidence>
<dbReference type="GO" id="GO:0046872">
    <property type="term" value="F:metal ion binding"/>
    <property type="evidence" value="ECO:0007669"/>
    <property type="project" value="UniProtKB-KW"/>
</dbReference>
<keyword evidence="2 8" id="KW-0963">Cytoplasm</keyword>
<evidence type="ECO:0000259" key="10">
    <source>
        <dbReference type="PROSITE" id="PS51449"/>
    </source>
</evidence>
<dbReference type="GO" id="GO:0051539">
    <property type="term" value="F:4 iron, 4 sulfur cluster binding"/>
    <property type="evidence" value="ECO:0007669"/>
    <property type="project" value="UniProtKB-UniRule"/>
</dbReference>
<dbReference type="SFLD" id="SFLDG01082">
    <property type="entry name" value="B12-binding_domain_containing"/>
    <property type="match status" value="1"/>
</dbReference>
<comment type="cofactor">
    <cofactor evidence="8">
        <name>[4Fe-4S] cluster</name>
        <dbReference type="ChEBI" id="CHEBI:49883"/>
    </cofactor>
    <text evidence="8">Binds 2 [4Fe-4S] clusters. One cluster is coordinated with 3 cysteines and an exchangeable S-adenosyl-L-methionine.</text>
</comment>
<reference evidence="12" key="1">
    <citation type="submission" date="2009-10" db="EMBL/GenBank/DDBJ databases">
        <authorList>
            <person name="Weinstock G."/>
            <person name="Sodergren E."/>
            <person name="Clifton S."/>
            <person name="Fulton L."/>
            <person name="Fulton B."/>
            <person name="Courtney L."/>
            <person name="Fronick C."/>
            <person name="Harrison M."/>
            <person name="Strong C."/>
            <person name="Farmer C."/>
            <person name="Delahaunty K."/>
            <person name="Markovic C."/>
            <person name="Hall O."/>
            <person name="Minx P."/>
            <person name="Tomlinson C."/>
            <person name="Mitreva M."/>
            <person name="Nelson J."/>
            <person name="Hou S."/>
            <person name="Wollam A."/>
            <person name="Pepin K.H."/>
            <person name="Johnson M."/>
            <person name="Bhonagiri V."/>
            <person name="Nash W.E."/>
            <person name="Warren W."/>
            <person name="Chinwalla A."/>
            <person name="Mardis E.R."/>
            <person name="Wilson R.K."/>
        </authorList>
    </citation>
    <scope>NUCLEOTIDE SEQUENCE [LARGE SCALE GENOMIC DNA]</scope>
    <source>
        <strain evidence="12">ATCC 700122</strain>
    </source>
</reference>
<dbReference type="InterPro" id="IPR013848">
    <property type="entry name" value="Methylthiotransferase_N"/>
</dbReference>
<keyword evidence="12" id="KW-0689">Ribosomal protein</keyword>
<dbReference type="SUPFAM" id="SSF102114">
    <property type="entry name" value="Radical SAM enzymes"/>
    <property type="match status" value="1"/>
</dbReference>
<comment type="caution">
    <text evidence="12">The sequence shown here is derived from an EMBL/GenBank/DDBJ whole genome shotgun (WGS) entry which is preliminary data.</text>
</comment>
<keyword evidence="4 8" id="KW-0949">S-adenosyl-L-methionine</keyword>
<dbReference type="GO" id="GO:0005840">
    <property type="term" value="C:ribosome"/>
    <property type="evidence" value="ECO:0007669"/>
    <property type="project" value="UniProtKB-KW"/>
</dbReference>
<keyword evidence="3 8" id="KW-0808">Transferase</keyword>
<evidence type="ECO:0000256" key="7">
    <source>
        <dbReference type="ARBA" id="ARBA00023014"/>
    </source>
</evidence>
<comment type="catalytic activity">
    <reaction evidence="8">
        <text>L-aspartate(89)-[ribosomal protein uS12]-hydrogen + (sulfur carrier)-SH + AH2 + 2 S-adenosyl-L-methionine = 3-methylsulfanyl-L-aspartate(89)-[ribosomal protein uS12]-hydrogen + (sulfur carrier)-H + 5'-deoxyadenosine + L-methionine + A + S-adenosyl-L-homocysteine + 2 H(+)</text>
        <dbReference type="Rhea" id="RHEA:37087"/>
        <dbReference type="Rhea" id="RHEA-COMP:10460"/>
        <dbReference type="Rhea" id="RHEA-COMP:10461"/>
        <dbReference type="Rhea" id="RHEA-COMP:14737"/>
        <dbReference type="Rhea" id="RHEA-COMP:14739"/>
        <dbReference type="ChEBI" id="CHEBI:13193"/>
        <dbReference type="ChEBI" id="CHEBI:15378"/>
        <dbReference type="ChEBI" id="CHEBI:17319"/>
        <dbReference type="ChEBI" id="CHEBI:17499"/>
        <dbReference type="ChEBI" id="CHEBI:29917"/>
        <dbReference type="ChEBI" id="CHEBI:29961"/>
        <dbReference type="ChEBI" id="CHEBI:57844"/>
        <dbReference type="ChEBI" id="CHEBI:57856"/>
        <dbReference type="ChEBI" id="CHEBI:59789"/>
        <dbReference type="ChEBI" id="CHEBI:64428"/>
        <dbReference type="ChEBI" id="CHEBI:73599"/>
        <dbReference type="EC" id="2.8.4.4"/>
    </reaction>
</comment>
<dbReference type="Pfam" id="PF18693">
    <property type="entry name" value="TRAM_2"/>
    <property type="match status" value="1"/>
</dbReference>
<dbReference type="GO" id="GO:0035600">
    <property type="term" value="P:tRNA methylthiolation"/>
    <property type="evidence" value="ECO:0007669"/>
    <property type="project" value="UniProtKB-ARBA"/>
</dbReference>
<accession>D0WEL1</accession>
<dbReference type="InterPro" id="IPR002792">
    <property type="entry name" value="TRAM_dom"/>
</dbReference>
<keyword evidence="5 8" id="KW-0479">Metal-binding</keyword>
<evidence type="ECO:0000256" key="4">
    <source>
        <dbReference type="ARBA" id="ARBA00022691"/>
    </source>
</evidence>
<keyword evidence="7 8" id="KW-0411">Iron-sulfur</keyword>
<evidence type="ECO:0000259" key="11">
    <source>
        <dbReference type="PROSITE" id="PS51918"/>
    </source>
</evidence>
<evidence type="ECO:0000256" key="1">
    <source>
        <dbReference type="ARBA" id="ARBA00022485"/>
    </source>
</evidence>
<dbReference type="InterPro" id="IPR023404">
    <property type="entry name" value="rSAM_horseshoe"/>
</dbReference>